<reference evidence="3" key="1">
    <citation type="submission" date="2017-06" db="EMBL/GenBank/DDBJ databases">
        <authorList>
            <person name="Varghese N."/>
            <person name="Submissions S."/>
        </authorList>
    </citation>
    <scope>NUCLEOTIDE SEQUENCE [LARGE SCALE GENOMIC DNA]</scope>
    <source>
        <strain evidence="3">DSM 44485</strain>
    </source>
</reference>
<keyword evidence="3" id="KW-1185">Reference proteome</keyword>
<proteinExistence type="predicted"/>
<evidence type="ECO:0000313" key="2">
    <source>
        <dbReference type="EMBL" id="SNS71027.1"/>
    </source>
</evidence>
<dbReference type="EMBL" id="FZNP01000025">
    <property type="protein sequence ID" value="SNS71027.1"/>
    <property type="molecule type" value="Genomic_DNA"/>
</dbReference>
<feature type="compositionally biased region" description="Gly residues" evidence="1">
    <location>
        <begin position="964"/>
        <end position="982"/>
    </location>
</feature>
<feature type="compositionally biased region" description="Polar residues" evidence="1">
    <location>
        <begin position="458"/>
        <end position="469"/>
    </location>
</feature>
<evidence type="ECO:0000313" key="3">
    <source>
        <dbReference type="Proteomes" id="UP000198420"/>
    </source>
</evidence>
<sequence>MASEGIFRFMTVRPARRQATLAGIPIMVESSALHRRLAEAAAAGADRERLREIAGGRPRPDEAARTAELDLAPLRAWFYANEKSTLAEADLNGCVSRAFGRSLAELVDAPEFAAARAELSDRLLAAALRGDTAGTAEQDLLDAKLLGLAASAATAGQERSLGEVMSVPASLPAFFAQLPAAPVSPPVAPVLAERDEEAGNWLDDLGRAHRDLLRLVHDGRHLVFSSVTAAAVPGAAAEPPEAASAEPRLSADAVAGLSEETRGVLDRLGLLAGDLRPFRAIPAVEAELHHAAGQVAVDVRPTGTLAFDGGEIDLHRFHRAMSARGEGLAADPPPPAPQHSAAGLADLLVVRQKIKAYELGEFAHVENVMTGETRDRSTRRLTQVEVTTEDERETETEKERDLQSTERDELQNEAEKHVKSQLDIEAGLQVSGSYGPAASFSSSVKAGSSTSTEESQRKASSFSQEVTQRTAEKVRERVRSLVRRRTLEEFEETNRHAFSNGIAKHVRGIYRWLNKVYDAQVFNYGQRFMFDFVVPEPAAYYLYGLVENPPQDSELVKPQAPATPDGQPLRPSYLTRGNYTDFVARYRVVNAPAPPPSTRTVTFSDKQDGTTTTNFGRAGKIDIPEGYAAKSVTVQATHLFEAGSLHNFHIVIGGQLYVYTDIFGAKSGTAGAEKELSISIAVTALCWSVGVDVECVVTPEAEARWQQSVYDAVIAAYQQQLAEYNERAAQRELQRSTNQQFGRNPLVNRRVERDELKKWVIMMLAKKPDLNLDSFAAPVPKTPPEPVLDLDKANANGKFIRFLENAFEWQNMLYVCYPHMWGRRARWISALNITDPDADFAAFLRAGAARVQVPVRPGFESAVAYFVYTGNIWDGNDVPRINDDLYVPIIDEITANLGKLDNGVPYPVGSKPWEVVIPTDLVLVQDVSDVPPLRDSLKPGAPVALADGAGDGRADAPADAPAGTGHGTGAGTGPGHGDASGR</sequence>
<name>A0A239GPD7_9ACTN</name>
<feature type="region of interest" description="Disordered" evidence="1">
    <location>
        <begin position="370"/>
        <end position="421"/>
    </location>
</feature>
<gene>
    <name evidence="2" type="ORF">SAMN06265355_12573</name>
</gene>
<dbReference type="AlphaFoldDB" id="A0A239GPD7"/>
<protein>
    <submittedName>
        <fullName evidence="2">Uncharacterized protein</fullName>
    </submittedName>
</protein>
<evidence type="ECO:0000256" key="1">
    <source>
        <dbReference type="SAM" id="MobiDB-lite"/>
    </source>
</evidence>
<feature type="compositionally biased region" description="Low complexity" evidence="1">
    <location>
        <begin position="439"/>
        <end position="451"/>
    </location>
</feature>
<dbReference type="Proteomes" id="UP000198420">
    <property type="component" value="Unassembled WGS sequence"/>
</dbReference>
<organism evidence="2 3">
    <name type="scientific">Actinomadura mexicana</name>
    <dbReference type="NCBI Taxonomy" id="134959"/>
    <lineage>
        <taxon>Bacteria</taxon>
        <taxon>Bacillati</taxon>
        <taxon>Actinomycetota</taxon>
        <taxon>Actinomycetes</taxon>
        <taxon>Streptosporangiales</taxon>
        <taxon>Thermomonosporaceae</taxon>
        <taxon>Actinomadura</taxon>
    </lineage>
</organism>
<accession>A0A239GPD7</accession>
<feature type="region of interest" description="Disordered" evidence="1">
    <location>
        <begin position="934"/>
        <end position="982"/>
    </location>
</feature>
<feature type="compositionally biased region" description="Basic and acidic residues" evidence="1">
    <location>
        <begin position="395"/>
        <end position="421"/>
    </location>
</feature>
<feature type="region of interest" description="Disordered" evidence="1">
    <location>
        <begin position="439"/>
        <end position="470"/>
    </location>
</feature>